<evidence type="ECO:0000256" key="1">
    <source>
        <dbReference type="SAM" id="Phobius"/>
    </source>
</evidence>
<reference evidence="2 3" key="1">
    <citation type="submission" date="2015-12" db="EMBL/GenBank/DDBJ databases">
        <title>Draft genome sequence of Moniliophthora roreri, the causal agent of frosty pod rot of cacao.</title>
        <authorList>
            <person name="Aime M.C."/>
            <person name="Diaz-Valderrama J.R."/>
            <person name="Kijpornyongpan T."/>
            <person name="Phillips-Mora W."/>
        </authorList>
    </citation>
    <scope>NUCLEOTIDE SEQUENCE [LARGE SCALE GENOMIC DNA]</scope>
    <source>
        <strain evidence="2 3">MCA 2952</strain>
    </source>
</reference>
<name>A0A0W0FU51_MONRR</name>
<organism evidence="2 3">
    <name type="scientific">Moniliophthora roreri</name>
    <name type="common">Frosty pod rot fungus</name>
    <name type="synonym">Monilia roreri</name>
    <dbReference type="NCBI Taxonomy" id="221103"/>
    <lineage>
        <taxon>Eukaryota</taxon>
        <taxon>Fungi</taxon>
        <taxon>Dikarya</taxon>
        <taxon>Basidiomycota</taxon>
        <taxon>Agaricomycotina</taxon>
        <taxon>Agaricomycetes</taxon>
        <taxon>Agaricomycetidae</taxon>
        <taxon>Agaricales</taxon>
        <taxon>Marasmiineae</taxon>
        <taxon>Marasmiaceae</taxon>
        <taxon>Moniliophthora</taxon>
    </lineage>
</organism>
<gene>
    <name evidence="2" type="ORF">WG66_7497</name>
</gene>
<dbReference type="Proteomes" id="UP000054988">
    <property type="component" value="Unassembled WGS sequence"/>
</dbReference>
<evidence type="ECO:0000313" key="2">
    <source>
        <dbReference type="EMBL" id="KTB39937.1"/>
    </source>
</evidence>
<keyword evidence="1" id="KW-0472">Membrane</keyword>
<dbReference type="AlphaFoldDB" id="A0A0W0FU51"/>
<sequence length="163" mass="18772">MPPLSPPISAEVSVSPENVTTSPFALLSVVIISTFAIALRLWFPCIAITTLDRELKAFNEFLNEAEARLLPPESVHRRSLSDRFSLEHDVSCLKRMGYEIQEMNWSVCCLKFYIWNQPRSVIKHFAVLEKIRLRAMADVEREKQALDNFARRRRHAILFGDPS</sequence>
<keyword evidence="1" id="KW-1133">Transmembrane helix</keyword>
<comment type="caution">
    <text evidence="2">The sequence shown here is derived from an EMBL/GenBank/DDBJ whole genome shotgun (WGS) entry which is preliminary data.</text>
</comment>
<accession>A0A0W0FU51</accession>
<keyword evidence="1" id="KW-0812">Transmembrane</keyword>
<protein>
    <submittedName>
        <fullName evidence="2">Uncharacterized protein</fullName>
    </submittedName>
</protein>
<proteinExistence type="predicted"/>
<feature type="transmembrane region" description="Helical" evidence="1">
    <location>
        <begin position="24"/>
        <end position="43"/>
    </location>
</feature>
<dbReference type="EMBL" id="LATX01001625">
    <property type="protein sequence ID" value="KTB39937.1"/>
    <property type="molecule type" value="Genomic_DNA"/>
</dbReference>
<evidence type="ECO:0000313" key="3">
    <source>
        <dbReference type="Proteomes" id="UP000054988"/>
    </source>
</evidence>